<dbReference type="CDD" id="cd16651">
    <property type="entry name" value="SPL-RING_NSE2"/>
    <property type="match status" value="1"/>
</dbReference>
<dbReference type="InterPro" id="IPR026846">
    <property type="entry name" value="Nse2(Mms21)"/>
</dbReference>
<reference evidence="14" key="2">
    <citation type="journal article" date="2012" name="G3 (Bethesda)">
        <title>Pichia sorbitophila, an interspecies yeast hybrid reveals early steps of genome resolution following polyploidization.</title>
        <authorList>
            <person name="Leh Louis V."/>
            <person name="Despons L."/>
            <person name="Friedrich A."/>
            <person name="Martin T."/>
            <person name="Durrens P."/>
            <person name="Casaregola S."/>
            <person name="Neuveglise C."/>
            <person name="Fairhead C."/>
            <person name="Marck C."/>
            <person name="Cruz J.A."/>
            <person name="Straub M.L."/>
            <person name="Kugler V."/>
            <person name="Sacerdot C."/>
            <person name="Uzunov Z."/>
            <person name="Thierry A."/>
            <person name="Weiss S."/>
            <person name="Bleykasten C."/>
            <person name="De Montigny J."/>
            <person name="Jacques N."/>
            <person name="Jung P."/>
            <person name="Lemaire M."/>
            <person name="Mallet S."/>
            <person name="Morel G."/>
            <person name="Richard G.F."/>
            <person name="Sarkar A."/>
            <person name="Savel G."/>
            <person name="Schacherer J."/>
            <person name="Seret M.L."/>
            <person name="Talla E."/>
            <person name="Samson G."/>
            <person name="Jubin C."/>
            <person name="Poulain J."/>
            <person name="Vacherie B."/>
            <person name="Barbe V."/>
            <person name="Pelletier E."/>
            <person name="Sherman D.J."/>
            <person name="Westhof E."/>
            <person name="Weissenbach J."/>
            <person name="Baret P.V."/>
            <person name="Wincker P."/>
            <person name="Gaillardin C."/>
            <person name="Dujon B."/>
            <person name="Souciet J.L."/>
        </authorList>
    </citation>
    <scope>NUCLEOTIDE SEQUENCE [LARGE SCALE GENOMIC DNA]</scope>
    <source>
        <strain evidence="14">ATCC MYA-4447 / BCRC 22081 / CBS 7064 / NBRC 10061 / NRRL Y-12695</strain>
    </source>
</reference>
<keyword evidence="6 10" id="KW-0863">Zinc-finger</keyword>
<evidence type="ECO:0000256" key="1">
    <source>
        <dbReference type="ARBA" id="ARBA00004123"/>
    </source>
</evidence>
<dbReference type="PROSITE" id="PS51044">
    <property type="entry name" value="ZF_SP_RING"/>
    <property type="match status" value="1"/>
</dbReference>
<evidence type="ECO:0000313" key="12">
    <source>
        <dbReference type="EMBL" id="CCE84091.1"/>
    </source>
</evidence>
<evidence type="ECO:0000259" key="11">
    <source>
        <dbReference type="PROSITE" id="PS51044"/>
    </source>
</evidence>
<sequence length="288" mass="33175">MNQEESDELRIENLPELDVTPDISGYVPLHRDILEDFQKTAVSKRVEKSLEEEISYIRKATDDHIKAILSNQESGLSDMDHYFFENNLKALESLMRAQNDLQIWRNSVDETKKLIVQTSFEEPDYTIENFKDYSEKSGNPEFGDNIMSNYAVYAQLHQSEGTFSNKLKMDETYHYLKNVAFILARPEDPLPDDVADDELAISGGKVSLRDPLSLEYYREPYVSLRCSHIFEKDTIYSHLSNSNLCPVSGCDARISRRDLKPDTIMSLRVKAFFMLEKSKNSSSNVDKL</sequence>
<dbReference type="GO" id="GO:0061665">
    <property type="term" value="F:SUMO ligase activity"/>
    <property type="evidence" value="ECO:0007669"/>
    <property type="project" value="TreeGrafter"/>
</dbReference>
<dbReference type="SUPFAM" id="SSF57850">
    <property type="entry name" value="RING/U-box"/>
    <property type="match status" value="1"/>
</dbReference>
<dbReference type="GO" id="GO:0008270">
    <property type="term" value="F:zinc ion binding"/>
    <property type="evidence" value="ECO:0007669"/>
    <property type="project" value="UniProtKB-KW"/>
</dbReference>
<dbReference type="Proteomes" id="UP000005222">
    <property type="component" value="Chromosome K"/>
</dbReference>
<dbReference type="GO" id="GO:0005634">
    <property type="term" value="C:nucleus"/>
    <property type="evidence" value="ECO:0007669"/>
    <property type="project" value="UniProtKB-SubCell"/>
</dbReference>
<protein>
    <submittedName>
        <fullName evidence="13">Piso0_004694 protein</fullName>
    </submittedName>
</protein>
<dbReference type="AlphaFoldDB" id="G8Y661"/>
<dbReference type="EMBL" id="FO082049">
    <property type="protein sequence ID" value="CCE84091.1"/>
    <property type="molecule type" value="Genomic_DNA"/>
</dbReference>
<evidence type="ECO:0000313" key="14">
    <source>
        <dbReference type="Proteomes" id="UP000005222"/>
    </source>
</evidence>
<evidence type="ECO:0000256" key="6">
    <source>
        <dbReference type="ARBA" id="ARBA00022771"/>
    </source>
</evidence>
<evidence type="ECO:0000256" key="4">
    <source>
        <dbReference type="ARBA" id="ARBA00022679"/>
    </source>
</evidence>
<keyword evidence="7" id="KW-0833">Ubl conjugation pathway</keyword>
<dbReference type="Proteomes" id="UP000005222">
    <property type="component" value="Chromosome L"/>
</dbReference>
<evidence type="ECO:0000256" key="9">
    <source>
        <dbReference type="ARBA" id="ARBA00023242"/>
    </source>
</evidence>
<dbReference type="eggNOG" id="KOG2979">
    <property type="taxonomic scope" value="Eukaryota"/>
</dbReference>
<evidence type="ECO:0000313" key="13">
    <source>
        <dbReference type="EMBL" id="CCE85122.1"/>
    </source>
</evidence>
<feature type="domain" description="SP-RING-type" evidence="11">
    <location>
        <begin position="195"/>
        <end position="274"/>
    </location>
</feature>
<dbReference type="UniPathway" id="UPA00886"/>
<dbReference type="GO" id="GO:0030915">
    <property type="term" value="C:Smc5-Smc6 complex"/>
    <property type="evidence" value="ECO:0007669"/>
    <property type="project" value="InterPro"/>
</dbReference>
<keyword evidence="9" id="KW-0539">Nucleus</keyword>
<name>G8Y661_PICSO</name>
<reference evidence="13" key="1">
    <citation type="submission" date="2011-10" db="EMBL/GenBank/DDBJ databases">
        <authorList>
            <person name="Genoscope - CEA"/>
        </authorList>
    </citation>
    <scope>NUCLEOTIDE SEQUENCE</scope>
</reference>
<dbReference type="Pfam" id="PF11789">
    <property type="entry name" value="zf-Nse"/>
    <property type="match status" value="1"/>
</dbReference>
<dbReference type="GO" id="GO:0016925">
    <property type="term" value="P:protein sumoylation"/>
    <property type="evidence" value="ECO:0007669"/>
    <property type="project" value="UniProtKB-UniPathway"/>
</dbReference>
<accession>G8Y661</accession>
<comment type="pathway">
    <text evidence="2">Protein modification; protein sumoylation.</text>
</comment>
<dbReference type="STRING" id="559304.G8Y661"/>
<dbReference type="PANTHER" id="PTHR21330:SF1">
    <property type="entry name" value="E3 SUMO-PROTEIN LIGASE NSE2"/>
    <property type="match status" value="1"/>
</dbReference>
<comment type="similarity">
    <text evidence="3">Belongs to the NSE2 family.</text>
</comment>
<keyword evidence="8" id="KW-0862">Zinc</keyword>
<keyword evidence="14" id="KW-1185">Reference proteome</keyword>
<dbReference type="HOGENOM" id="CLU_088986_0_0_1"/>
<dbReference type="PANTHER" id="PTHR21330">
    <property type="entry name" value="E3 SUMO-PROTEIN LIGASE NSE2"/>
    <property type="match status" value="1"/>
</dbReference>
<organism evidence="13 14">
    <name type="scientific">Pichia sorbitophila (strain ATCC MYA-4447 / BCRC 22081 / CBS 7064 / NBRC 10061 / NRRL Y-12695)</name>
    <name type="common">Hybrid yeast</name>
    <dbReference type="NCBI Taxonomy" id="559304"/>
    <lineage>
        <taxon>Eukaryota</taxon>
        <taxon>Fungi</taxon>
        <taxon>Dikarya</taxon>
        <taxon>Ascomycota</taxon>
        <taxon>Saccharomycotina</taxon>
        <taxon>Pichiomycetes</taxon>
        <taxon>Debaryomycetaceae</taxon>
        <taxon>Millerozyma</taxon>
    </lineage>
</organism>
<dbReference type="OrthoDB" id="756301at2759"/>
<dbReference type="Gene3D" id="3.30.40.10">
    <property type="entry name" value="Zinc/RING finger domain, C3HC4 (zinc finger)"/>
    <property type="match status" value="1"/>
</dbReference>
<dbReference type="GO" id="GO:0000724">
    <property type="term" value="P:double-strand break repair via homologous recombination"/>
    <property type="evidence" value="ECO:0007669"/>
    <property type="project" value="InterPro"/>
</dbReference>
<dbReference type="EMBL" id="FO082048">
    <property type="protein sequence ID" value="CCE85122.1"/>
    <property type="molecule type" value="Genomic_DNA"/>
</dbReference>
<evidence type="ECO:0000256" key="2">
    <source>
        <dbReference type="ARBA" id="ARBA00004718"/>
    </source>
</evidence>
<keyword evidence="5" id="KW-0479">Metal-binding</keyword>
<gene>
    <name evidence="13" type="primary">Piso0_004694</name>
    <name evidence="12" type="ORF">GNLVRS01_PISO0K22516g</name>
    <name evidence="13" type="ORF">GNLVRS01_PISO0L22517g</name>
</gene>
<dbReference type="InterPro" id="IPR013083">
    <property type="entry name" value="Znf_RING/FYVE/PHD"/>
</dbReference>
<dbReference type="InParanoid" id="G8Y661"/>
<evidence type="ECO:0000256" key="8">
    <source>
        <dbReference type="ARBA" id="ARBA00022833"/>
    </source>
</evidence>
<evidence type="ECO:0000256" key="7">
    <source>
        <dbReference type="ARBA" id="ARBA00022786"/>
    </source>
</evidence>
<dbReference type="Gene3D" id="1.20.120.1010">
    <property type="match status" value="1"/>
</dbReference>
<evidence type="ECO:0000256" key="5">
    <source>
        <dbReference type="ARBA" id="ARBA00022723"/>
    </source>
</evidence>
<evidence type="ECO:0000256" key="10">
    <source>
        <dbReference type="PROSITE-ProRule" id="PRU00452"/>
    </source>
</evidence>
<proteinExistence type="inferred from homology"/>
<evidence type="ECO:0000256" key="3">
    <source>
        <dbReference type="ARBA" id="ARBA00008212"/>
    </source>
</evidence>
<comment type="subcellular location">
    <subcellularLocation>
        <location evidence="1">Nucleus</location>
    </subcellularLocation>
</comment>
<keyword evidence="4" id="KW-0808">Transferase</keyword>
<dbReference type="InterPro" id="IPR004181">
    <property type="entry name" value="Znf_MIZ"/>
</dbReference>